<dbReference type="GO" id="GO:0016682">
    <property type="term" value="F:oxidoreductase activity, acting on diphenols and related substances as donors, oxygen as acceptor"/>
    <property type="evidence" value="ECO:0007669"/>
    <property type="project" value="TreeGrafter"/>
</dbReference>
<dbReference type="EMBL" id="CP069370">
    <property type="protein sequence ID" value="QYZ71008.1"/>
    <property type="molecule type" value="Genomic_DNA"/>
</dbReference>
<accession>A0A8G1EE95</accession>
<dbReference type="Proteomes" id="UP000826300">
    <property type="component" value="Chromosome"/>
</dbReference>
<evidence type="ECO:0000256" key="2">
    <source>
        <dbReference type="ARBA" id="ARBA00007543"/>
    </source>
</evidence>
<keyword evidence="6 7" id="KW-0472">Membrane</keyword>
<protein>
    <submittedName>
        <fullName evidence="8">Cytochrome d ubiquinol oxidase subunit II</fullName>
    </submittedName>
</protein>
<dbReference type="GO" id="GO:0070069">
    <property type="term" value="C:cytochrome complex"/>
    <property type="evidence" value="ECO:0007669"/>
    <property type="project" value="TreeGrafter"/>
</dbReference>
<feature type="transmembrane region" description="Helical" evidence="7">
    <location>
        <begin position="149"/>
        <end position="173"/>
    </location>
</feature>
<dbReference type="KEGG" id="nsm:JO391_05715"/>
<comment type="similarity">
    <text evidence="2">Belongs to the cytochrome ubiquinol oxidase subunit 2 family.</text>
</comment>
<evidence type="ECO:0000256" key="3">
    <source>
        <dbReference type="ARBA" id="ARBA00022475"/>
    </source>
</evidence>
<evidence type="ECO:0000256" key="4">
    <source>
        <dbReference type="ARBA" id="ARBA00022692"/>
    </source>
</evidence>
<feature type="transmembrane region" description="Helical" evidence="7">
    <location>
        <begin position="193"/>
        <end position="211"/>
    </location>
</feature>
<feature type="transmembrane region" description="Helical" evidence="7">
    <location>
        <begin position="120"/>
        <end position="143"/>
    </location>
</feature>
<dbReference type="RefSeq" id="WP_220663254.1">
    <property type="nucleotide sequence ID" value="NZ_CP069370.1"/>
</dbReference>
<evidence type="ECO:0000256" key="6">
    <source>
        <dbReference type="ARBA" id="ARBA00023136"/>
    </source>
</evidence>
<feature type="transmembrane region" description="Helical" evidence="7">
    <location>
        <begin position="7"/>
        <end position="27"/>
    </location>
</feature>
<keyword evidence="3" id="KW-1003">Cell membrane</keyword>
<feature type="transmembrane region" description="Helical" evidence="7">
    <location>
        <begin position="301"/>
        <end position="324"/>
    </location>
</feature>
<dbReference type="GO" id="GO:0019646">
    <property type="term" value="P:aerobic electron transport chain"/>
    <property type="evidence" value="ECO:0007669"/>
    <property type="project" value="TreeGrafter"/>
</dbReference>
<dbReference type="GO" id="GO:0009055">
    <property type="term" value="F:electron transfer activity"/>
    <property type="evidence" value="ECO:0007669"/>
    <property type="project" value="TreeGrafter"/>
</dbReference>
<dbReference type="InterPro" id="IPR003317">
    <property type="entry name" value="Cyt-d_oxidase_su2"/>
</dbReference>
<keyword evidence="4 7" id="KW-0812">Transmembrane</keyword>
<evidence type="ECO:0000256" key="1">
    <source>
        <dbReference type="ARBA" id="ARBA00004651"/>
    </source>
</evidence>
<evidence type="ECO:0000256" key="7">
    <source>
        <dbReference type="SAM" id="Phobius"/>
    </source>
</evidence>
<dbReference type="PANTHER" id="PTHR43141">
    <property type="entry name" value="CYTOCHROME BD2 SUBUNIT II"/>
    <property type="match status" value="1"/>
</dbReference>
<sequence length="334" mass="36124">MAFDIAWWLPVIFAALLGVAILLYVMLDGFDLGVGLLSPFADAEERDRIIGSVGPFWDGNETWLVLAVGLLLVAFPVANGVILTTLYPLVVAMLIGLILRGVAFEFRAKAPSGNKHLWDKAFFLGSLVASLAQGAMLGLYVLGLALTPISIAFAALTAICLAVAYSFSGAAWLILKTEGLLQLKAIEWARRSLWGVLVGLLAVSIATPLASPRLFHKWIDLPTALYLAPLPILALVILAWLWRLLDALPLPGDRMAWGPLAGALGLMVLGFGGMAYSFYPYVLPDRLTIWDAASATESLRVMLYGVVIVVPIILSYTALAYFIFRGKTVSIDYE</sequence>
<keyword evidence="9" id="KW-1185">Reference proteome</keyword>
<evidence type="ECO:0000313" key="9">
    <source>
        <dbReference type="Proteomes" id="UP000826300"/>
    </source>
</evidence>
<proteinExistence type="inferred from homology"/>
<dbReference type="Pfam" id="PF02322">
    <property type="entry name" value="Cyt_bd_oxida_II"/>
    <property type="match status" value="1"/>
</dbReference>
<reference evidence="8" key="1">
    <citation type="submission" date="2021-02" db="EMBL/GenBank/DDBJ databases">
        <title>Rhodobacter shimadae sp. nov., an aerobic anoxygenic phototrophic bacterium isolated from a hot spring.</title>
        <authorList>
            <person name="Muramatsu S."/>
            <person name="Haruta S."/>
            <person name="Hirose S."/>
            <person name="Hanada S."/>
        </authorList>
    </citation>
    <scope>NUCLEOTIDE SEQUENCE</scope>
    <source>
        <strain evidence="8">N10</strain>
    </source>
</reference>
<dbReference type="GO" id="GO:0005886">
    <property type="term" value="C:plasma membrane"/>
    <property type="evidence" value="ECO:0007669"/>
    <property type="project" value="UniProtKB-SubCell"/>
</dbReference>
<evidence type="ECO:0000313" key="8">
    <source>
        <dbReference type="EMBL" id="QYZ71008.1"/>
    </source>
</evidence>
<comment type="subcellular location">
    <subcellularLocation>
        <location evidence="1">Cell membrane</location>
        <topology evidence="1">Multi-pass membrane protein</topology>
    </subcellularLocation>
</comment>
<feature type="transmembrane region" description="Helical" evidence="7">
    <location>
        <begin position="66"/>
        <end position="99"/>
    </location>
</feature>
<name>A0A8G1EE95_9RHOB</name>
<feature type="transmembrane region" description="Helical" evidence="7">
    <location>
        <begin position="257"/>
        <end position="281"/>
    </location>
</feature>
<evidence type="ECO:0000256" key="5">
    <source>
        <dbReference type="ARBA" id="ARBA00022989"/>
    </source>
</evidence>
<feature type="transmembrane region" description="Helical" evidence="7">
    <location>
        <begin position="223"/>
        <end position="245"/>
    </location>
</feature>
<keyword evidence="5 7" id="KW-1133">Transmembrane helix</keyword>
<dbReference type="PANTHER" id="PTHR43141:SF2">
    <property type="entry name" value="BLR3729 PROTEIN"/>
    <property type="match status" value="1"/>
</dbReference>
<gene>
    <name evidence="8" type="ORF">JO391_05715</name>
</gene>
<dbReference type="AlphaFoldDB" id="A0A8G1EE95"/>
<organism evidence="8 9">
    <name type="scientific">Neotabrizicola shimadae</name>
    <dbReference type="NCBI Taxonomy" id="2807096"/>
    <lineage>
        <taxon>Bacteria</taxon>
        <taxon>Pseudomonadati</taxon>
        <taxon>Pseudomonadota</taxon>
        <taxon>Alphaproteobacteria</taxon>
        <taxon>Rhodobacterales</taxon>
        <taxon>Paracoccaceae</taxon>
        <taxon>Neotabrizicola</taxon>
    </lineage>
</organism>